<evidence type="ECO:0000256" key="1">
    <source>
        <dbReference type="SAM" id="MobiDB-lite"/>
    </source>
</evidence>
<feature type="compositionally biased region" description="Basic residues" evidence="1">
    <location>
        <begin position="24"/>
        <end position="36"/>
    </location>
</feature>
<proteinExistence type="predicted"/>
<feature type="compositionally biased region" description="Low complexity" evidence="1">
    <location>
        <begin position="475"/>
        <end position="485"/>
    </location>
</feature>
<keyword evidence="3" id="KW-1185">Reference proteome</keyword>
<organism evidence="2 3">
    <name type="scientific">Bathycoccus prasinos</name>
    <dbReference type="NCBI Taxonomy" id="41875"/>
    <lineage>
        <taxon>Eukaryota</taxon>
        <taxon>Viridiplantae</taxon>
        <taxon>Chlorophyta</taxon>
        <taxon>Mamiellophyceae</taxon>
        <taxon>Mamiellales</taxon>
        <taxon>Bathycoccaceae</taxon>
        <taxon>Bathycoccus</taxon>
    </lineage>
</organism>
<feature type="compositionally biased region" description="Basic residues" evidence="1">
    <location>
        <begin position="74"/>
        <end position="86"/>
    </location>
</feature>
<evidence type="ECO:0000313" key="2">
    <source>
        <dbReference type="EMBL" id="CCO66871.1"/>
    </source>
</evidence>
<feature type="region of interest" description="Disordered" evidence="1">
    <location>
        <begin position="187"/>
        <end position="217"/>
    </location>
</feature>
<dbReference type="Proteomes" id="UP000198341">
    <property type="component" value="Chromosome 9"/>
</dbReference>
<protein>
    <submittedName>
        <fullName evidence="2">Uncharacterized protein</fullName>
    </submittedName>
</protein>
<feature type="compositionally biased region" description="Basic and acidic residues" evidence="1">
    <location>
        <begin position="187"/>
        <end position="197"/>
    </location>
</feature>
<feature type="region of interest" description="Disordered" evidence="1">
    <location>
        <begin position="315"/>
        <end position="349"/>
    </location>
</feature>
<accession>K8FF71</accession>
<dbReference type="AlphaFoldDB" id="K8FF71"/>
<feature type="region of interest" description="Disordered" evidence="1">
    <location>
        <begin position="1"/>
        <end position="99"/>
    </location>
</feature>
<feature type="region of interest" description="Disordered" evidence="1">
    <location>
        <begin position="816"/>
        <end position="852"/>
    </location>
</feature>
<dbReference type="GeneID" id="19013785"/>
<evidence type="ECO:0000313" key="3">
    <source>
        <dbReference type="Proteomes" id="UP000198341"/>
    </source>
</evidence>
<feature type="compositionally biased region" description="Basic and acidic residues" evidence="1">
    <location>
        <begin position="825"/>
        <end position="837"/>
    </location>
</feature>
<reference evidence="2 3" key="1">
    <citation type="submission" date="2011-10" db="EMBL/GenBank/DDBJ databases">
        <authorList>
            <person name="Genoscope - CEA"/>
        </authorList>
    </citation>
    <scope>NUCLEOTIDE SEQUENCE [LARGE SCALE GENOMIC DNA]</scope>
    <source>
        <strain evidence="2 3">RCC 1105</strain>
    </source>
</reference>
<gene>
    <name evidence="2" type="ORF">Bathy09g02780</name>
</gene>
<feature type="compositionally biased region" description="Acidic residues" evidence="1">
    <location>
        <begin position="198"/>
        <end position="209"/>
    </location>
</feature>
<feature type="compositionally biased region" description="Acidic residues" evidence="1">
    <location>
        <begin position="838"/>
        <end position="852"/>
    </location>
</feature>
<feature type="compositionally biased region" description="Acidic residues" evidence="1">
    <location>
        <begin position="332"/>
        <end position="344"/>
    </location>
</feature>
<dbReference type="KEGG" id="bpg:Bathy09g02780"/>
<feature type="region of interest" description="Disordered" evidence="1">
    <location>
        <begin position="475"/>
        <end position="496"/>
    </location>
</feature>
<name>K8FF71_9CHLO</name>
<dbReference type="RefSeq" id="XP_007511311.1">
    <property type="nucleotide sequence ID" value="XM_007511249.1"/>
</dbReference>
<feature type="compositionally biased region" description="Acidic residues" evidence="1">
    <location>
        <begin position="56"/>
        <end position="69"/>
    </location>
</feature>
<feature type="compositionally biased region" description="Low complexity" evidence="1">
    <location>
        <begin position="1"/>
        <end position="17"/>
    </location>
</feature>
<sequence>MTTTKSKASKVSSSGVSRTLHSTRNARSKRTKHLHPEKRLDASSSNEEDQGTHLTEEEERSDEEDDSFDDDRRKRGTKRRRRRRTDRKGGGGGGVRSAKKIADESELLFPLRLLGKKERMLLLRSPETTTTTRTGVIKKEKTSIRKHAAENVYRLVACCLQSGDFELAARTTAALLAISRKRMYREEEALEDGGRNEDNEEEEDEDEEANERRRKRKTLSWHHKVERNDWETHKKHERLAMKSCLELMSGGRGGEEEEEEERDAKVIYANLLKEANVGGERHQARFESAFGEFFRAARRKAREARVSTEKAKALRKAKRKKALPHASRFGGYDEEEKEEEEKEEKEDNKLEINLGPEVTEAVRLLEGRGVKMCNFFPKDKKKKLRSSTRLLTDAAMLKVALWFESVKDETVRKHVLRLEMCRSPLTSKEIEMKRRGKSIAKTLDARAESGAYGDDSLRTSALISISSLLEARATKKNNSNNNSNNERQDINANFSSASSSDDAIKLTIAFAMLTLAKNPANWQEPEMTMVTVDEQLRKLVEEFPNDKDAREALATFLIRAYARGYRKDHAERSRKGFAPPKSRPLDCMDAQNIASACLAAVRVDPTCEISTRFLMHCWKYNYKAENVQRIEGIDFLEDAFDDDDEGSINEAGDNFSAMDTASVAYIGSAIDVNELLHVACERVECFPKDEQSWKYLSTALVGVETCIGENDDAHARQYEIIFQNVSTNRAWWPERMFANPKEITFSNIALCKYKAVAACIAFPFDERCKRYVSTFQTFLTKNAKSSPKFSSVRSLLSFLKDSVEVKYERLLTPKNKKVARKRDRVTKSHEGKNRKESEDDELKDVEVDDAML</sequence>
<dbReference type="EMBL" id="FO082270">
    <property type="protein sequence ID" value="CCO66871.1"/>
    <property type="molecule type" value="Genomic_DNA"/>
</dbReference>